<gene>
    <name evidence="10" type="ORF">SAMN05421881_101833</name>
</gene>
<dbReference type="PANTHER" id="PTHR30033:SF1">
    <property type="entry name" value="FLAGELLAR HOOK-ASSOCIATED PROTEIN 1"/>
    <property type="match status" value="1"/>
</dbReference>
<name>A0A1H3H5U1_9PROT</name>
<dbReference type="NCBIfam" id="TIGR02492">
    <property type="entry name" value="flgK_ends"/>
    <property type="match status" value="1"/>
</dbReference>
<keyword evidence="10" id="KW-0282">Flagellum</keyword>
<dbReference type="AlphaFoldDB" id="A0A1H3H5U1"/>
<dbReference type="GO" id="GO:0044780">
    <property type="term" value="P:bacterial-type flagellum assembly"/>
    <property type="evidence" value="ECO:0007669"/>
    <property type="project" value="InterPro"/>
</dbReference>
<evidence type="ECO:0000313" key="11">
    <source>
        <dbReference type="Proteomes" id="UP000198640"/>
    </source>
</evidence>
<evidence type="ECO:0000256" key="3">
    <source>
        <dbReference type="ARBA" id="ARBA00009677"/>
    </source>
</evidence>
<dbReference type="OrthoDB" id="9802553at2"/>
<sequence length="630" mass="67463">MSSIQNIGISGLRSAQSGLLTASHNISNANTPGYNRQQIVQSTNNPLPRGSGFVGQGVQVTTVQRIYSQFLTSQALQVQTQSSQLSSYYNEIKQIDNLLADTSSGLSPAMQNFFSAAQDVATNPTSIPSRQALLSHAQILVGRLQEMDQHFSEMRDGVNKQLTSNVEEINVLATQIAKLNINIQTAEGVAGGQPANDLRDQRDLLLRELSQFIKVDVVRQDNGHYNVFVGSGQALVVGDRTMTLKTVVAPDDAQRLTVALDMGNKTILLPEHQLQGGSLGGLFAFREETLDSTQNTLGLIALGLAQTFNDQHRLGQDLHGLLGGDFFHIPEPGVQAASGNDSASSVTVAVSDVGALTASDYRFEYDGTNYTLTRLSDNFSVSTPVAPDATPLTLDGLSITDATIQSGEHFLIQPTRQAAQGIGIAIQDPARIAAAAPIRTEADIANTGTATISAGRVNSPLDTNLQKTVTITFQSSNLFKVTGDGLPTDDQTYKSGEDISFNGWSIQIDGKPAAGDTFVIRANTNGVADNRNALLMAGLQTQNSLLNETASFQSTYASLVSQVGSKTRELEVMNRAQTNMLAQVDQSIQSLSGVNLEEEAANLLRYQQAFQAASKVIEISNSLFDTLLRI</sequence>
<keyword evidence="5" id="KW-0964">Secreted</keyword>
<dbReference type="Pfam" id="PF22638">
    <property type="entry name" value="FlgK_D1"/>
    <property type="match status" value="1"/>
</dbReference>
<dbReference type="GO" id="GO:0005576">
    <property type="term" value="C:extracellular region"/>
    <property type="evidence" value="ECO:0007669"/>
    <property type="project" value="UniProtKB-SubCell"/>
</dbReference>
<evidence type="ECO:0000313" key="10">
    <source>
        <dbReference type="EMBL" id="SDY10882.1"/>
    </source>
</evidence>
<feature type="domain" description="Flagellar basal-body/hook protein C-terminal" evidence="7">
    <location>
        <begin position="590"/>
        <end position="630"/>
    </location>
</feature>
<dbReference type="Proteomes" id="UP000198640">
    <property type="component" value="Unassembled WGS sequence"/>
</dbReference>
<comment type="similarity">
    <text evidence="3">Belongs to the flagella basal body rod proteins family.</text>
</comment>
<evidence type="ECO:0000256" key="2">
    <source>
        <dbReference type="ARBA" id="ARBA00004613"/>
    </source>
</evidence>
<evidence type="ECO:0000256" key="4">
    <source>
        <dbReference type="ARBA" id="ARBA00016244"/>
    </source>
</evidence>
<evidence type="ECO:0000259" key="7">
    <source>
        <dbReference type="Pfam" id="PF06429"/>
    </source>
</evidence>
<keyword evidence="6" id="KW-0975">Bacterial flagellum</keyword>
<dbReference type="GO" id="GO:0009424">
    <property type="term" value="C:bacterial-type flagellum hook"/>
    <property type="evidence" value="ECO:0007669"/>
    <property type="project" value="InterPro"/>
</dbReference>
<evidence type="ECO:0000259" key="8">
    <source>
        <dbReference type="Pfam" id="PF21158"/>
    </source>
</evidence>
<dbReference type="RefSeq" id="WP_090413365.1">
    <property type="nucleotide sequence ID" value="NZ_FNOY01000018.1"/>
</dbReference>
<dbReference type="InterPro" id="IPR010930">
    <property type="entry name" value="Flg_bb/hook_C_dom"/>
</dbReference>
<comment type="subcellular location">
    <subcellularLocation>
        <location evidence="1">Bacterial flagellum</location>
    </subcellularLocation>
    <subcellularLocation>
        <location evidence="2">Secreted</location>
    </subcellularLocation>
</comment>
<organism evidence="10 11">
    <name type="scientific">Nitrosomonas halophila</name>
    <dbReference type="NCBI Taxonomy" id="44576"/>
    <lineage>
        <taxon>Bacteria</taxon>
        <taxon>Pseudomonadati</taxon>
        <taxon>Pseudomonadota</taxon>
        <taxon>Betaproteobacteria</taxon>
        <taxon>Nitrosomonadales</taxon>
        <taxon>Nitrosomonadaceae</taxon>
        <taxon>Nitrosomonas</taxon>
    </lineage>
</organism>
<feature type="domain" description="Flagellar hook-associated protein FlgK helical" evidence="9">
    <location>
        <begin position="93"/>
        <end position="327"/>
    </location>
</feature>
<protein>
    <recommendedName>
        <fullName evidence="4">Flagellar hook-associated protein 1</fullName>
    </recommendedName>
</protein>
<evidence type="ECO:0000259" key="9">
    <source>
        <dbReference type="Pfam" id="PF22638"/>
    </source>
</evidence>
<accession>A0A1H3H5U1</accession>
<dbReference type="PRINTS" id="PR01005">
    <property type="entry name" value="FLGHOOKAP1"/>
</dbReference>
<keyword evidence="10" id="KW-0966">Cell projection</keyword>
<evidence type="ECO:0000256" key="5">
    <source>
        <dbReference type="ARBA" id="ARBA00022525"/>
    </source>
</evidence>
<dbReference type="InterPro" id="IPR049119">
    <property type="entry name" value="FlgK_D2-like"/>
</dbReference>
<dbReference type="InterPro" id="IPR053927">
    <property type="entry name" value="FlgK_helical"/>
</dbReference>
<evidence type="ECO:0000256" key="6">
    <source>
        <dbReference type="ARBA" id="ARBA00023143"/>
    </source>
</evidence>
<evidence type="ECO:0000256" key="1">
    <source>
        <dbReference type="ARBA" id="ARBA00004365"/>
    </source>
</evidence>
<dbReference type="EMBL" id="FNOY01000018">
    <property type="protein sequence ID" value="SDY10882.1"/>
    <property type="molecule type" value="Genomic_DNA"/>
</dbReference>
<dbReference type="PANTHER" id="PTHR30033">
    <property type="entry name" value="FLAGELLAR HOOK-ASSOCIATED PROTEIN 1"/>
    <property type="match status" value="1"/>
</dbReference>
<dbReference type="Pfam" id="PF06429">
    <property type="entry name" value="Flg_bbr_C"/>
    <property type="match status" value="1"/>
</dbReference>
<dbReference type="GO" id="GO:0005198">
    <property type="term" value="F:structural molecule activity"/>
    <property type="evidence" value="ECO:0007669"/>
    <property type="project" value="InterPro"/>
</dbReference>
<feature type="domain" description="Flagellar hook-associated protein 1 D2-like" evidence="8">
    <location>
        <begin position="338"/>
        <end position="414"/>
    </location>
</feature>
<keyword evidence="10" id="KW-0969">Cilium</keyword>
<dbReference type="STRING" id="44576.SAMN05421881_101833"/>
<dbReference type="InterPro" id="IPR002371">
    <property type="entry name" value="FlgK"/>
</dbReference>
<keyword evidence="11" id="KW-1185">Reference proteome</keyword>
<proteinExistence type="inferred from homology"/>
<dbReference type="SUPFAM" id="SSF64518">
    <property type="entry name" value="Phase 1 flagellin"/>
    <property type="match status" value="1"/>
</dbReference>
<dbReference type="Pfam" id="PF21158">
    <property type="entry name" value="flgK_1st_1"/>
    <property type="match status" value="1"/>
</dbReference>
<reference evidence="10 11" key="1">
    <citation type="submission" date="2016-10" db="EMBL/GenBank/DDBJ databases">
        <authorList>
            <person name="de Groot N.N."/>
        </authorList>
    </citation>
    <scope>NUCLEOTIDE SEQUENCE [LARGE SCALE GENOMIC DNA]</scope>
    <source>
        <strain evidence="10 11">Nm1</strain>
    </source>
</reference>